<dbReference type="HOGENOM" id="CLU_586211_0_0_7"/>
<dbReference type="SMART" id="SM01118">
    <property type="entry name" value="CYTH"/>
    <property type="match status" value="1"/>
</dbReference>
<dbReference type="InterPro" id="IPR023577">
    <property type="entry name" value="CYTH_domain"/>
</dbReference>
<proteinExistence type="predicted"/>
<dbReference type="KEGG" id="caj:CIG1485E_0270"/>
<dbReference type="Gene3D" id="2.40.320.10">
    <property type="entry name" value="Hypothetical Protein Pfu-838710-001"/>
    <property type="match status" value="1"/>
</dbReference>
<accession>A0A076F7X3</accession>
<dbReference type="PANTHER" id="PTHR40114">
    <property type="entry name" value="SLR0698 PROTEIN"/>
    <property type="match status" value="1"/>
</dbReference>
<name>A0A076F7X3_9BACT</name>
<dbReference type="EMBL" id="CP009043">
    <property type="protein sequence ID" value="AII14141.1"/>
    <property type="molecule type" value="Genomic_DNA"/>
</dbReference>
<gene>
    <name evidence="2" type="ORF">CIG1485E_0270</name>
</gene>
<dbReference type="OrthoDB" id="9777271at2"/>
<protein>
    <recommendedName>
        <fullName evidence="1">CYTH domain-containing protein</fullName>
    </recommendedName>
</protein>
<evidence type="ECO:0000259" key="1">
    <source>
        <dbReference type="SMART" id="SM01118"/>
    </source>
</evidence>
<dbReference type="STRING" id="1244531.CIG2463D_0275"/>
<sequence length="463" mass="55123">MVLEIERKFLLNDTFLQNTLQTDGVEFKQLNITQFYTQISPVNETRYRKSDDQFFKTMKFGKGLIRQEHEIKISKKEYEKALKHAIALPISKTRYEFKLNNLPCNIDVYSDWLCDLAVFEIEFLTQNDAKEFVMPEFLAQNILKEITEDERYKNKNLALFGNPNFNFDYKNSLKMIEKLGEFKLFFPSLISTYDGIRMVLFQIYNAVLSQKLNYLKTKDKASLQSLQNEIYKSLFFLKSFKFAIDERICTKFINIFEEISQKMLNLIEQNFLEEYIEAWQTSSNQVNHFYQNRQILEDEIRLFLSSDEFEETLKEWEILLSDSDKFYISKDGQNCLKSSVAYHLRLLCLGALKSFYSMNNYANLYKNLLNLKITLEYFGDIFVLKTDKLVKKIDKVLKEINFILQSNNFAKMKFDSDKFSTFDKNIKKQIKKIQKKIQTKTQKINGKIHKLSRILKVYYTKEI</sequence>
<feature type="domain" description="CYTH" evidence="1">
    <location>
        <begin position="2"/>
        <end position="162"/>
    </location>
</feature>
<organism evidence="2 3">
    <name type="scientific">Campylobacter iguaniorum</name>
    <dbReference type="NCBI Taxonomy" id="1244531"/>
    <lineage>
        <taxon>Bacteria</taxon>
        <taxon>Pseudomonadati</taxon>
        <taxon>Campylobacterota</taxon>
        <taxon>Epsilonproteobacteria</taxon>
        <taxon>Campylobacterales</taxon>
        <taxon>Campylobacteraceae</taxon>
        <taxon>Campylobacter</taxon>
    </lineage>
</organism>
<dbReference type="Proteomes" id="UP000028486">
    <property type="component" value="Chromosome"/>
</dbReference>
<dbReference type="RefSeq" id="WP_038452873.1">
    <property type="nucleotide sequence ID" value="NZ_CP009043.1"/>
</dbReference>
<dbReference type="SUPFAM" id="SSF55154">
    <property type="entry name" value="CYTH-like phosphatases"/>
    <property type="match status" value="1"/>
</dbReference>
<keyword evidence="3" id="KW-1185">Reference proteome</keyword>
<reference evidence="3" key="1">
    <citation type="journal article" date="2014" name="Genome Announc.">
        <title>Complete Genome Sequence of Campylobacter iguaniorum Strain 1485ET, Isolated from a Bearded Dragon (Pogona vitticeps).</title>
        <authorList>
            <person name="Gilbert M.J."/>
            <person name="Miller W.G."/>
            <person name="Yee E."/>
            <person name="Kik M."/>
            <person name="Wagenaar J.A."/>
            <person name="Duim B."/>
        </authorList>
    </citation>
    <scope>NUCLEOTIDE SEQUENCE [LARGE SCALE GENOMIC DNA]</scope>
    <source>
        <strain evidence="3">1485E</strain>
    </source>
</reference>
<dbReference type="InterPro" id="IPR012042">
    <property type="entry name" value="NeuTTM/CthTTM-like"/>
</dbReference>
<dbReference type="InterPro" id="IPR033469">
    <property type="entry name" value="CYTH-like_dom_sf"/>
</dbReference>
<dbReference type="eggNOG" id="COG2954">
    <property type="taxonomic scope" value="Bacteria"/>
</dbReference>
<dbReference type="AlphaFoldDB" id="A0A076F7X3"/>
<evidence type="ECO:0000313" key="3">
    <source>
        <dbReference type="Proteomes" id="UP000028486"/>
    </source>
</evidence>
<dbReference type="PANTHER" id="PTHR40114:SF1">
    <property type="entry name" value="SLR0698 PROTEIN"/>
    <property type="match status" value="1"/>
</dbReference>
<evidence type="ECO:0000313" key="2">
    <source>
        <dbReference type="EMBL" id="AII14141.1"/>
    </source>
</evidence>